<dbReference type="OrthoDB" id="9811552at2"/>
<evidence type="ECO:0000256" key="8">
    <source>
        <dbReference type="ARBA" id="ARBA00023136"/>
    </source>
</evidence>
<keyword evidence="12" id="KW-1185">Reference proteome</keyword>
<dbReference type="SUPFAM" id="SSF161098">
    <property type="entry name" value="MetI-like"/>
    <property type="match status" value="1"/>
</dbReference>
<evidence type="ECO:0000313" key="12">
    <source>
        <dbReference type="Proteomes" id="UP000186112"/>
    </source>
</evidence>
<dbReference type="RefSeq" id="WP_075725629.1">
    <property type="nucleotide sequence ID" value="NZ_LTDM01000011.1"/>
</dbReference>
<keyword evidence="4" id="KW-1003">Cell membrane</keyword>
<reference evidence="11 12" key="1">
    <citation type="submission" date="2016-02" db="EMBL/GenBank/DDBJ databases">
        <title>Genome sequence of Tissierella creatinophila DSM 6911.</title>
        <authorList>
            <person name="Poehlein A."/>
            <person name="Daniel R."/>
        </authorList>
    </citation>
    <scope>NUCLEOTIDE SEQUENCE [LARGE SCALE GENOMIC DNA]</scope>
    <source>
        <strain evidence="11 12">DSM 6911</strain>
    </source>
</reference>
<comment type="similarity">
    <text evidence="2">Belongs to the binding-protein-dependent transport system permease family. HisMQ subfamily.</text>
</comment>
<dbReference type="PANTHER" id="PTHR30614">
    <property type="entry name" value="MEMBRANE COMPONENT OF AMINO ACID ABC TRANSPORTER"/>
    <property type="match status" value="1"/>
</dbReference>
<dbReference type="GO" id="GO:0006865">
    <property type="term" value="P:amino acid transport"/>
    <property type="evidence" value="ECO:0007669"/>
    <property type="project" value="UniProtKB-KW"/>
</dbReference>
<dbReference type="NCBIfam" id="TIGR01726">
    <property type="entry name" value="HEQRo_perm_3TM"/>
    <property type="match status" value="1"/>
</dbReference>
<dbReference type="GO" id="GO:0022857">
    <property type="term" value="F:transmembrane transporter activity"/>
    <property type="evidence" value="ECO:0007669"/>
    <property type="project" value="InterPro"/>
</dbReference>
<keyword evidence="8 9" id="KW-0472">Membrane</keyword>
<evidence type="ECO:0000256" key="1">
    <source>
        <dbReference type="ARBA" id="ARBA00004651"/>
    </source>
</evidence>
<evidence type="ECO:0000256" key="6">
    <source>
        <dbReference type="ARBA" id="ARBA00022970"/>
    </source>
</evidence>
<dbReference type="GO" id="GO:0043190">
    <property type="term" value="C:ATP-binding cassette (ABC) transporter complex"/>
    <property type="evidence" value="ECO:0007669"/>
    <property type="project" value="InterPro"/>
</dbReference>
<dbReference type="CDD" id="cd06261">
    <property type="entry name" value="TM_PBP2"/>
    <property type="match status" value="1"/>
</dbReference>
<dbReference type="Pfam" id="PF00528">
    <property type="entry name" value="BPD_transp_1"/>
    <property type="match status" value="1"/>
</dbReference>
<keyword evidence="7 9" id="KW-1133">Transmembrane helix</keyword>
<feature type="domain" description="ABC transmembrane type-1" evidence="10">
    <location>
        <begin position="20"/>
        <end position="206"/>
    </location>
</feature>
<comment type="caution">
    <text evidence="11">The sequence shown here is derived from an EMBL/GenBank/DDBJ whole genome shotgun (WGS) entry which is preliminary data.</text>
</comment>
<evidence type="ECO:0000259" key="10">
    <source>
        <dbReference type="PROSITE" id="PS50928"/>
    </source>
</evidence>
<dbReference type="AlphaFoldDB" id="A0A1U7M7B4"/>
<keyword evidence="5 9" id="KW-0812">Transmembrane</keyword>
<dbReference type="Gene3D" id="1.10.3720.10">
    <property type="entry name" value="MetI-like"/>
    <property type="match status" value="1"/>
</dbReference>
<dbReference type="EMBL" id="LTDM01000011">
    <property type="protein sequence ID" value="OLS03224.1"/>
    <property type="molecule type" value="Genomic_DNA"/>
</dbReference>
<proteinExistence type="inferred from homology"/>
<dbReference type="InterPro" id="IPR010065">
    <property type="entry name" value="AA_ABC_transptr_permease_3TM"/>
</dbReference>
<dbReference type="InterPro" id="IPR043429">
    <property type="entry name" value="ArtM/GltK/GlnP/TcyL/YhdX-like"/>
</dbReference>
<comment type="subcellular location">
    <subcellularLocation>
        <location evidence="1 9">Cell membrane</location>
        <topology evidence="1 9">Multi-pass membrane protein</topology>
    </subcellularLocation>
</comment>
<feature type="transmembrane region" description="Helical" evidence="9">
    <location>
        <begin position="20"/>
        <end position="44"/>
    </location>
</feature>
<evidence type="ECO:0000256" key="5">
    <source>
        <dbReference type="ARBA" id="ARBA00022692"/>
    </source>
</evidence>
<evidence type="ECO:0000313" key="11">
    <source>
        <dbReference type="EMBL" id="OLS03224.1"/>
    </source>
</evidence>
<organism evidence="11 12">
    <name type="scientific">Tissierella creatinophila DSM 6911</name>
    <dbReference type="NCBI Taxonomy" id="1123403"/>
    <lineage>
        <taxon>Bacteria</taxon>
        <taxon>Bacillati</taxon>
        <taxon>Bacillota</taxon>
        <taxon>Tissierellia</taxon>
        <taxon>Tissierellales</taxon>
        <taxon>Tissierellaceae</taxon>
        <taxon>Tissierella</taxon>
    </lineage>
</organism>
<dbReference type="PROSITE" id="PS50928">
    <property type="entry name" value="ABC_TM1"/>
    <property type="match status" value="1"/>
</dbReference>
<dbReference type="FunFam" id="1.10.3720.10:FF:000033">
    <property type="entry name" value="Polar amino acid ABC transporter permease"/>
    <property type="match status" value="1"/>
</dbReference>
<accession>A0A1U7M7B4</accession>
<dbReference type="InterPro" id="IPR035906">
    <property type="entry name" value="MetI-like_sf"/>
</dbReference>
<name>A0A1U7M7B4_TISCR</name>
<evidence type="ECO:0000256" key="7">
    <source>
        <dbReference type="ARBA" id="ARBA00022989"/>
    </source>
</evidence>
<evidence type="ECO:0000256" key="3">
    <source>
        <dbReference type="ARBA" id="ARBA00022448"/>
    </source>
</evidence>
<keyword evidence="6" id="KW-0029">Amino-acid transport</keyword>
<protein>
    <submittedName>
        <fullName evidence="11">Arginine transport system permease protein ArtQ</fullName>
    </submittedName>
</protein>
<keyword evidence="3 9" id="KW-0813">Transport</keyword>
<gene>
    <name evidence="11" type="primary">artQ_1</name>
    <name evidence="11" type="ORF">TICRE_09250</name>
</gene>
<evidence type="ECO:0000256" key="2">
    <source>
        <dbReference type="ARBA" id="ARBA00010072"/>
    </source>
</evidence>
<dbReference type="Proteomes" id="UP000186112">
    <property type="component" value="Unassembled WGS sequence"/>
</dbReference>
<feature type="transmembrane region" description="Helical" evidence="9">
    <location>
        <begin position="183"/>
        <end position="205"/>
    </location>
</feature>
<dbReference type="PANTHER" id="PTHR30614:SF20">
    <property type="entry name" value="GLUTAMINE TRANSPORT SYSTEM PERMEASE PROTEIN GLNP"/>
    <property type="match status" value="1"/>
</dbReference>
<evidence type="ECO:0000256" key="4">
    <source>
        <dbReference type="ARBA" id="ARBA00022475"/>
    </source>
</evidence>
<feature type="transmembrane region" description="Helical" evidence="9">
    <location>
        <begin position="56"/>
        <end position="79"/>
    </location>
</feature>
<sequence length="221" mass="24406">MVETVIDLWTKYDYVYINGLLGTIYLAAITVFIATIIGTVIAIMKLSEIKIFDFITALYIGVLRGTPILLQLYFFWLVLPKITPFELSDTVCIVIALIVNASAYVAEIIRAGIQAVDKGQTEAAKSLGLSDANTMKKIILPQAIKNILPALGNEYITMIKQTSLASVFFVGELMTSYKTVQSATFLAVPSLVIVGIIYLIITTILSKGLNIFERRLRLNDM</sequence>
<dbReference type="InterPro" id="IPR000515">
    <property type="entry name" value="MetI-like"/>
</dbReference>
<evidence type="ECO:0000256" key="9">
    <source>
        <dbReference type="RuleBase" id="RU363032"/>
    </source>
</evidence>